<proteinExistence type="predicted"/>
<accession>A0A1D2QNN0</accession>
<evidence type="ECO:0000313" key="1">
    <source>
        <dbReference type="EMBL" id="ODS23187.1"/>
    </source>
</evidence>
<evidence type="ECO:0000313" key="2">
    <source>
        <dbReference type="Proteomes" id="UP000242502"/>
    </source>
</evidence>
<reference evidence="1 2" key="1">
    <citation type="journal article" date="2016" name="Appl. Environ. Microbiol.">
        <title>Lack of Overt Genome Reduction in the Bryostatin-Producing Bryozoan Symbiont "Candidatus Endobugula sertula".</title>
        <authorList>
            <person name="Miller I.J."/>
            <person name="Vanee N."/>
            <person name="Fong S.S."/>
            <person name="Lim-Fong G.E."/>
            <person name="Kwan J.C."/>
        </authorList>
    </citation>
    <scope>NUCLEOTIDE SEQUENCE [LARGE SCALE GENOMIC DNA]</scope>
    <source>
        <strain evidence="1">AB1-4</strain>
    </source>
</reference>
<sequence length="174" mass="19464">MNISIFCIFVVLLIGGCASNSYEELSDIPDLENVKKLPKVNIISPAGYDYYQYIFKDLEVFEEVLAGYTDEGLEIRIQRDSSPVNQEASAGSLMISAATLFLVPAVGQFEESLHFSVYEDAKKIKTYSYSTKKYLSVGLFSSSDSVDDSTISKKIDTDIIKVFIGEFSEDYHQL</sequence>
<dbReference type="AlphaFoldDB" id="A0A1D2QNN0"/>
<gene>
    <name evidence="1" type="ORF">AB835_10115</name>
</gene>
<protein>
    <submittedName>
        <fullName evidence="1">Uncharacterized protein</fullName>
    </submittedName>
</protein>
<dbReference type="EMBL" id="MDLC01000036">
    <property type="protein sequence ID" value="ODS23187.1"/>
    <property type="molecule type" value="Genomic_DNA"/>
</dbReference>
<name>A0A1D2QNN0_9GAMM</name>
<organism evidence="1 2">
    <name type="scientific">Candidatus Endobugula sertula</name>
    <name type="common">Bugula neritina bacterial symbiont</name>
    <dbReference type="NCBI Taxonomy" id="62101"/>
    <lineage>
        <taxon>Bacteria</taxon>
        <taxon>Pseudomonadati</taxon>
        <taxon>Pseudomonadota</taxon>
        <taxon>Gammaproteobacteria</taxon>
        <taxon>Cellvibrionales</taxon>
        <taxon>Cellvibrionaceae</taxon>
        <taxon>Candidatus Endobugula</taxon>
    </lineage>
</organism>
<dbReference type="Proteomes" id="UP000242502">
    <property type="component" value="Unassembled WGS sequence"/>
</dbReference>
<comment type="caution">
    <text evidence="1">The sequence shown here is derived from an EMBL/GenBank/DDBJ whole genome shotgun (WGS) entry which is preliminary data.</text>
</comment>